<evidence type="ECO:0000256" key="4">
    <source>
        <dbReference type="ARBA" id="ARBA00022692"/>
    </source>
</evidence>
<evidence type="ECO:0000256" key="2">
    <source>
        <dbReference type="ARBA" id="ARBA00022448"/>
    </source>
</evidence>
<evidence type="ECO:0000256" key="7">
    <source>
        <dbReference type="RuleBase" id="RU363032"/>
    </source>
</evidence>
<feature type="domain" description="ABC transmembrane type-1" evidence="8">
    <location>
        <begin position="95"/>
        <end position="286"/>
    </location>
</feature>
<protein>
    <submittedName>
        <fullName evidence="9">ABC transporter permease subunit</fullName>
    </submittedName>
</protein>
<dbReference type="InterPro" id="IPR035906">
    <property type="entry name" value="MetI-like_sf"/>
</dbReference>
<feature type="transmembrane region" description="Helical" evidence="7">
    <location>
        <begin position="130"/>
        <end position="147"/>
    </location>
</feature>
<accession>A0A9D1Z7X2</accession>
<dbReference type="EMBL" id="DXCO01000037">
    <property type="protein sequence ID" value="HIY78531.1"/>
    <property type="molecule type" value="Genomic_DNA"/>
</dbReference>
<dbReference type="Pfam" id="PF00528">
    <property type="entry name" value="BPD_transp_1"/>
    <property type="match status" value="1"/>
</dbReference>
<evidence type="ECO:0000256" key="6">
    <source>
        <dbReference type="ARBA" id="ARBA00023136"/>
    </source>
</evidence>
<comment type="caution">
    <text evidence="9">The sequence shown here is derived from an EMBL/GenBank/DDBJ whole genome shotgun (WGS) entry which is preliminary data.</text>
</comment>
<keyword evidence="4 7" id="KW-0812">Transmembrane</keyword>
<comment type="similarity">
    <text evidence="7">Belongs to the binding-protein-dependent transport system permease family.</text>
</comment>
<comment type="subcellular location">
    <subcellularLocation>
        <location evidence="1 7">Cell membrane</location>
        <topology evidence="1 7">Multi-pass membrane protein</topology>
    </subcellularLocation>
</comment>
<evidence type="ECO:0000313" key="9">
    <source>
        <dbReference type="EMBL" id="HIY78531.1"/>
    </source>
</evidence>
<dbReference type="PANTHER" id="PTHR43744">
    <property type="entry name" value="ABC TRANSPORTER PERMEASE PROTEIN MG189-RELATED-RELATED"/>
    <property type="match status" value="1"/>
</dbReference>
<keyword evidence="3" id="KW-1003">Cell membrane</keyword>
<evidence type="ECO:0000313" key="10">
    <source>
        <dbReference type="Proteomes" id="UP000824135"/>
    </source>
</evidence>
<dbReference type="PANTHER" id="PTHR43744:SF12">
    <property type="entry name" value="ABC TRANSPORTER PERMEASE PROTEIN MG189-RELATED"/>
    <property type="match status" value="1"/>
</dbReference>
<keyword evidence="6 7" id="KW-0472">Membrane</keyword>
<feature type="transmembrane region" description="Helical" evidence="7">
    <location>
        <begin position="167"/>
        <end position="185"/>
    </location>
</feature>
<keyword evidence="5 7" id="KW-1133">Transmembrane helix</keyword>
<feature type="transmembrane region" description="Helical" evidence="7">
    <location>
        <begin position="269"/>
        <end position="286"/>
    </location>
</feature>
<dbReference type="GO" id="GO:0055085">
    <property type="term" value="P:transmembrane transport"/>
    <property type="evidence" value="ECO:0007669"/>
    <property type="project" value="InterPro"/>
</dbReference>
<name>A0A9D1Z7X2_9FIRM</name>
<dbReference type="Gene3D" id="1.10.3720.10">
    <property type="entry name" value="MetI-like"/>
    <property type="match status" value="1"/>
</dbReference>
<evidence type="ECO:0000256" key="5">
    <source>
        <dbReference type="ARBA" id="ARBA00022989"/>
    </source>
</evidence>
<dbReference type="Proteomes" id="UP000824135">
    <property type="component" value="Unassembled WGS sequence"/>
</dbReference>
<dbReference type="SUPFAM" id="SSF161098">
    <property type="entry name" value="MetI-like"/>
    <property type="match status" value="1"/>
</dbReference>
<sequence>MEKITSKNRRHSSTKILGIVLGIILALYTLSLFFMIAWGMMTSVKHRLDFIRNIIGFPGNGYGWQWNNYVTAFNSFSVTVESGAGFRTVLLGEMFLNSVLYALGCAIASTTCACFMSYLTARFPYKFSKVVYAVVVVAMIVPIVGNLPSEIQMSRTFGLFDTFYGIWIMKANFLGMYFLVFYAVFRSVPKDYAEAAKIDGAGNFTVLFRIMMPMVAGTYFTVLLLNFIAFWNDYQVPLIYLPTHPPVALGLYKFNFASSGSLSNVPMKLAGSFLVLLPVLVVFLAFHKRLLGKIHMGGLKE</sequence>
<dbReference type="AlphaFoldDB" id="A0A9D1Z7X2"/>
<evidence type="ECO:0000256" key="3">
    <source>
        <dbReference type="ARBA" id="ARBA00022475"/>
    </source>
</evidence>
<keyword evidence="2 7" id="KW-0813">Transport</keyword>
<gene>
    <name evidence="9" type="ORF">H9728_05755</name>
</gene>
<feature type="transmembrane region" description="Helical" evidence="7">
    <location>
        <begin position="16"/>
        <end position="40"/>
    </location>
</feature>
<reference evidence="9" key="2">
    <citation type="submission" date="2021-04" db="EMBL/GenBank/DDBJ databases">
        <authorList>
            <person name="Gilroy R."/>
        </authorList>
    </citation>
    <scope>NUCLEOTIDE SEQUENCE</scope>
    <source>
        <strain evidence="9">CHK199-9574</strain>
    </source>
</reference>
<evidence type="ECO:0000256" key="1">
    <source>
        <dbReference type="ARBA" id="ARBA00004651"/>
    </source>
</evidence>
<feature type="transmembrane region" description="Helical" evidence="7">
    <location>
        <begin position="206"/>
        <end position="231"/>
    </location>
</feature>
<dbReference type="GO" id="GO:0005886">
    <property type="term" value="C:plasma membrane"/>
    <property type="evidence" value="ECO:0007669"/>
    <property type="project" value="UniProtKB-SubCell"/>
</dbReference>
<reference evidence="9" key="1">
    <citation type="journal article" date="2021" name="PeerJ">
        <title>Extensive microbial diversity within the chicken gut microbiome revealed by metagenomics and culture.</title>
        <authorList>
            <person name="Gilroy R."/>
            <person name="Ravi A."/>
            <person name="Getino M."/>
            <person name="Pursley I."/>
            <person name="Horton D.L."/>
            <person name="Alikhan N.F."/>
            <person name="Baker D."/>
            <person name="Gharbi K."/>
            <person name="Hall N."/>
            <person name="Watson M."/>
            <person name="Adriaenssens E.M."/>
            <person name="Foster-Nyarko E."/>
            <person name="Jarju S."/>
            <person name="Secka A."/>
            <person name="Antonio M."/>
            <person name="Oren A."/>
            <person name="Chaudhuri R.R."/>
            <person name="La Ragione R."/>
            <person name="Hildebrand F."/>
            <person name="Pallen M.J."/>
        </authorList>
    </citation>
    <scope>NUCLEOTIDE SEQUENCE</scope>
    <source>
        <strain evidence="9">CHK199-9574</strain>
    </source>
</reference>
<dbReference type="PROSITE" id="PS50928">
    <property type="entry name" value="ABC_TM1"/>
    <property type="match status" value="1"/>
</dbReference>
<dbReference type="InterPro" id="IPR000515">
    <property type="entry name" value="MetI-like"/>
</dbReference>
<proteinExistence type="inferred from homology"/>
<dbReference type="CDD" id="cd06261">
    <property type="entry name" value="TM_PBP2"/>
    <property type="match status" value="1"/>
</dbReference>
<evidence type="ECO:0000259" key="8">
    <source>
        <dbReference type="PROSITE" id="PS50928"/>
    </source>
</evidence>
<organism evidence="9 10">
    <name type="scientific">Candidatus Borkfalkia excrementavium</name>
    <dbReference type="NCBI Taxonomy" id="2838505"/>
    <lineage>
        <taxon>Bacteria</taxon>
        <taxon>Bacillati</taxon>
        <taxon>Bacillota</taxon>
        <taxon>Clostridia</taxon>
        <taxon>Christensenellales</taxon>
        <taxon>Christensenellaceae</taxon>
        <taxon>Candidatus Borkfalkia</taxon>
    </lineage>
</organism>
<feature type="transmembrane region" description="Helical" evidence="7">
    <location>
        <begin position="99"/>
        <end position="118"/>
    </location>
</feature>